<feature type="transmembrane region" description="Helical" evidence="1">
    <location>
        <begin position="111"/>
        <end position="133"/>
    </location>
</feature>
<feature type="transmembrane region" description="Helical" evidence="1">
    <location>
        <begin position="198"/>
        <end position="218"/>
    </location>
</feature>
<feature type="transmembrane region" description="Helical" evidence="1">
    <location>
        <begin position="174"/>
        <end position="192"/>
    </location>
</feature>
<evidence type="ECO:0000313" key="2">
    <source>
        <dbReference type="EMBL" id="ANV79937.1"/>
    </source>
</evidence>
<feature type="transmembrane region" description="Helical" evidence="1">
    <location>
        <begin position="493"/>
        <end position="515"/>
    </location>
</feature>
<organism evidence="2">
    <name type="scientific">uncultured Poseidoniia archaeon</name>
    <dbReference type="NCBI Taxonomy" id="1697135"/>
    <lineage>
        <taxon>Archaea</taxon>
        <taxon>Methanobacteriati</taxon>
        <taxon>Thermoplasmatota</taxon>
        <taxon>Candidatus Poseidoniia</taxon>
        <taxon>environmental samples</taxon>
    </lineage>
</organism>
<keyword evidence="1" id="KW-0472">Membrane</keyword>
<protein>
    <submittedName>
        <fullName evidence="2">Uncharacterized protein</fullName>
    </submittedName>
</protein>
<accession>A0A1B1TCC5</accession>
<dbReference type="EMBL" id="KP211862">
    <property type="protein sequence ID" value="ANV79937.1"/>
    <property type="molecule type" value="Genomic_DNA"/>
</dbReference>
<evidence type="ECO:0000256" key="1">
    <source>
        <dbReference type="SAM" id="Phobius"/>
    </source>
</evidence>
<dbReference type="AlphaFoldDB" id="A0A1B1TCC5"/>
<feature type="transmembrane region" description="Helical" evidence="1">
    <location>
        <begin position="64"/>
        <end position="82"/>
    </location>
</feature>
<sequence length="521" mass="59267">MSNINDDFDILSIEESIQPPSAPEIDDFSKEINQDVNFDLKGIQRLQEYERNLVKLDRLFISRGARFILIIPILVILLYGFAESFTGSEPDWWVNHVLPVIPFNITIEVGFYYLAFFFIIADLGLLCLLLLLLSVTRRIFNIQSNYLTKTGLTFKSAHGYAEMKETIEGSFRQVVATTFLMFLSGIFLISSLQFSDFVSGNSVLLSFSTGFLLSGHGVHMVSNRSRFNTCETWGMLDSFSPPIHPALLKRPFSDVISAHVDPLLSVRISEYLRSIQHSVNEGNNISDLQEKLLHLLHLRRAGYLDEEDFRSELGVMMPLDIIDELFRHPELGEETWDRLIIRARDRCASFFRLHDRLRMKIDTGLNHEIWFDVDMENLVVGQANLFAYVLNNGPEPANLILKIQTPDFRPSECVYKLRVDSSYELLNQIDNDSFVQKLPIIIKSTEIIWQSLLPEETGEATVTVRLEDEDGNLLSGRVLTVQNRADLFTRLRISIGAIFLVGAGIAIISPILPLFTSLLGL</sequence>
<reference evidence="2" key="2">
    <citation type="journal article" date="2015" name="ISME J.">
        <title>A new class of marine Euryarchaeota group II from the Mediterranean deep chlorophyll maximum.</title>
        <authorList>
            <person name="Martin-Cuadrado A.B."/>
            <person name="Garcia-Heredia I."/>
            <person name="Molto A.G."/>
            <person name="Lopez-Ubeda R."/>
            <person name="Kimes N."/>
            <person name="Lopez-Garcia P."/>
            <person name="Moreira D."/>
            <person name="Rodriguez-Valera F."/>
        </authorList>
    </citation>
    <scope>NUCLEOTIDE SEQUENCE</scope>
</reference>
<name>A0A1B1TCC5_9ARCH</name>
<proteinExistence type="predicted"/>
<reference evidence="2" key="1">
    <citation type="submission" date="2014-11" db="EMBL/GenBank/DDBJ databases">
        <authorList>
            <person name="Zhu J."/>
            <person name="Qi W."/>
            <person name="Song R."/>
        </authorList>
    </citation>
    <scope>NUCLEOTIDE SEQUENCE</scope>
</reference>
<keyword evidence="1" id="KW-1133">Transmembrane helix</keyword>
<keyword evidence="1" id="KW-0812">Transmembrane</keyword>